<accession>E0RYW8</accession>
<evidence type="ECO:0000313" key="2">
    <source>
        <dbReference type="Proteomes" id="UP000001299"/>
    </source>
</evidence>
<sequence length="242" mass="27494">MNCPNCNSVLPDKMNSKMNFCPICGGKLFEDGKEYMIEICCTGQRSLDGGTIMLFLDDTSLYEIEPGDKIYLKLRSGFHTFKFRHRIRNKTIQLLISHNYTIRVYYNTLSSLIETIVNEADDSLYGSIFANVQIAQPSMVSPDGQRSFDVMLGEDDPEYEISATSGFKQGILRLFAERLEFSSEKDFKKEIIQYNDVVAINKKMGSLDIQCTGNVHKVYIIPKDIYNEALAFLNNRVADVQG</sequence>
<name>E0RYW8_BUTPB</name>
<dbReference type="STRING" id="515622.bpr_I2307"/>
<reference evidence="1 2" key="1">
    <citation type="journal article" date="2010" name="PLoS ONE">
        <title>The glycobiome of the rumen bacterium Butyrivibrio proteoclasticus B316(T) highlights adaptation to a polysaccharide-rich environment.</title>
        <authorList>
            <person name="Kelly W.J."/>
            <person name="Leahy S.C."/>
            <person name="Altermann E."/>
            <person name="Yeoman C.J."/>
            <person name="Dunne J.C."/>
            <person name="Kong Z."/>
            <person name="Pacheco D.M."/>
            <person name="Li D."/>
            <person name="Noel S.J."/>
            <person name="Moon C.D."/>
            <person name="Cookson A.L."/>
            <person name="Attwood G.T."/>
        </authorList>
    </citation>
    <scope>NUCLEOTIDE SEQUENCE [LARGE SCALE GENOMIC DNA]</scope>
    <source>
        <strain evidence="2">ATCC 51982 / DSM 14932 / B316</strain>
    </source>
</reference>
<dbReference type="AlphaFoldDB" id="E0RYW8"/>
<gene>
    <name evidence="1" type="ordered locus">bpr_I2307</name>
</gene>
<protein>
    <submittedName>
        <fullName evidence="1">Uncharacterized protein</fullName>
    </submittedName>
</protein>
<dbReference type="HOGENOM" id="CLU_1145525_0_0_9"/>
<evidence type="ECO:0000313" key="1">
    <source>
        <dbReference type="EMBL" id="ADL35040.1"/>
    </source>
</evidence>
<proteinExistence type="predicted"/>
<keyword evidence="2" id="KW-1185">Reference proteome</keyword>
<dbReference type="eggNOG" id="ENOG50325YF">
    <property type="taxonomic scope" value="Bacteria"/>
</dbReference>
<dbReference type="RefSeq" id="WP_013281693.1">
    <property type="nucleotide sequence ID" value="NC_014387.1"/>
</dbReference>
<organism evidence="1 2">
    <name type="scientific">Butyrivibrio proteoclasticus (strain ATCC 51982 / DSM 14932 / B316)</name>
    <name type="common">Clostridium proteoclasticum</name>
    <dbReference type="NCBI Taxonomy" id="515622"/>
    <lineage>
        <taxon>Bacteria</taxon>
        <taxon>Bacillati</taxon>
        <taxon>Bacillota</taxon>
        <taxon>Clostridia</taxon>
        <taxon>Lachnospirales</taxon>
        <taxon>Lachnospiraceae</taxon>
        <taxon>Butyrivibrio</taxon>
    </lineage>
</organism>
<dbReference type="KEGG" id="bpb:bpr_I2307"/>
<dbReference type="EMBL" id="CP001810">
    <property type="protein sequence ID" value="ADL35040.1"/>
    <property type="molecule type" value="Genomic_DNA"/>
</dbReference>
<dbReference type="Proteomes" id="UP000001299">
    <property type="component" value="Chromosome 1"/>
</dbReference>